<dbReference type="InterPro" id="IPR017871">
    <property type="entry name" value="ABC_transporter-like_CS"/>
</dbReference>
<dbReference type="NCBIfam" id="TIGR01727">
    <property type="entry name" value="oligo_HPY"/>
    <property type="match status" value="1"/>
</dbReference>
<gene>
    <name evidence="6" type="ORF">DEQ80_01965</name>
</gene>
<reference evidence="6 7" key="1">
    <citation type="journal article" date="2018" name="Nat. Biotechnol.">
        <title>A standardized bacterial taxonomy based on genome phylogeny substantially revises the tree of life.</title>
        <authorList>
            <person name="Parks D.H."/>
            <person name="Chuvochina M."/>
            <person name="Waite D.W."/>
            <person name="Rinke C."/>
            <person name="Skarshewski A."/>
            <person name="Chaumeil P.A."/>
            <person name="Hugenholtz P."/>
        </authorList>
    </citation>
    <scope>NUCLEOTIDE SEQUENCE [LARGE SCALE GENOMIC DNA]</scope>
    <source>
        <strain evidence="6">UBA8781</strain>
    </source>
</reference>
<dbReference type="PROSITE" id="PS50893">
    <property type="entry name" value="ABC_TRANSPORTER_2"/>
    <property type="match status" value="1"/>
</dbReference>
<evidence type="ECO:0000256" key="1">
    <source>
        <dbReference type="ARBA" id="ARBA00005417"/>
    </source>
</evidence>
<dbReference type="OrthoDB" id="9779287at2"/>
<keyword evidence="2" id="KW-0813">Transport</keyword>
<evidence type="ECO:0000313" key="7">
    <source>
        <dbReference type="Proteomes" id="UP000264141"/>
    </source>
</evidence>
<organism evidence="6 7">
    <name type="scientific">Anaerolinea thermolimosa</name>
    <dbReference type="NCBI Taxonomy" id="229919"/>
    <lineage>
        <taxon>Bacteria</taxon>
        <taxon>Bacillati</taxon>
        <taxon>Chloroflexota</taxon>
        <taxon>Anaerolineae</taxon>
        <taxon>Anaerolineales</taxon>
        <taxon>Anaerolineaceae</taxon>
        <taxon>Anaerolinea</taxon>
    </lineage>
</organism>
<name>A0A3D1JDM4_9CHLR</name>
<dbReference type="EMBL" id="DPBP01000008">
    <property type="protein sequence ID" value="HCE16603.1"/>
    <property type="molecule type" value="Genomic_DNA"/>
</dbReference>
<dbReference type="InterPro" id="IPR050319">
    <property type="entry name" value="ABC_transp_ATP-bind"/>
</dbReference>
<dbReference type="STRING" id="229919.GCA_001050195_03008"/>
<sequence>MSEVLSTPKKTENLVEVHQLKKYFPVQKSFLDQFLAGRVDYVRAVDGVSFTIRRGEAFGLAGESGSGKSTIGRLVIGLEKPTAGQVLFDGIDLASLDAESLRRLRARMQVIFQDPMASLNPRMSLGEAVMAGLKIHFPESADSHRETAMKVMERVGLTPPQFFFNKFPHQISGGQRQRVVIARALVTHPELVLADEPIAMADVSVRALLLDLMVQLKREYNLTYLFITHDLATAKYICDRIGILYLGKLVEVGELREVYAHPLHPYTQALMAAVPVPNPHERRTMPMPEGEIPNPIHPPSGCRFHPRCPYARAECSTVEPEQRELRPGHWVACHFAEQFMG</sequence>
<evidence type="ECO:0000313" key="6">
    <source>
        <dbReference type="EMBL" id="HCE16603.1"/>
    </source>
</evidence>
<proteinExistence type="inferred from homology"/>
<dbReference type="CDD" id="cd03257">
    <property type="entry name" value="ABC_NikE_OppD_transporters"/>
    <property type="match status" value="1"/>
</dbReference>
<dbReference type="GO" id="GO:0016887">
    <property type="term" value="F:ATP hydrolysis activity"/>
    <property type="evidence" value="ECO:0007669"/>
    <property type="project" value="InterPro"/>
</dbReference>
<dbReference type="Pfam" id="PF08352">
    <property type="entry name" value="oligo_HPY"/>
    <property type="match status" value="1"/>
</dbReference>
<dbReference type="Pfam" id="PF00005">
    <property type="entry name" value="ABC_tran"/>
    <property type="match status" value="1"/>
</dbReference>
<evidence type="ECO:0000259" key="5">
    <source>
        <dbReference type="PROSITE" id="PS50893"/>
    </source>
</evidence>
<dbReference type="PROSITE" id="PS00211">
    <property type="entry name" value="ABC_TRANSPORTER_1"/>
    <property type="match status" value="1"/>
</dbReference>
<dbReference type="FunFam" id="3.40.50.300:FF:000016">
    <property type="entry name" value="Oligopeptide ABC transporter ATP-binding component"/>
    <property type="match status" value="1"/>
</dbReference>
<dbReference type="SUPFAM" id="SSF52540">
    <property type="entry name" value="P-loop containing nucleoside triphosphate hydrolases"/>
    <property type="match status" value="1"/>
</dbReference>
<dbReference type="InterPro" id="IPR003439">
    <property type="entry name" value="ABC_transporter-like_ATP-bd"/>
</dbReference>
<comment type="similarity">
    <text evidence="1">Belongs to the ABC transporter superfamily.</text>
</comment>
<feature type="domain" description="ABC transporter" evidence="5">
    <location>
        <begin position="15"/>
        <end position="271"/>
    </location>
</feature>
<dbReference type="AlphaFoldDB" id="A0A3D1JDM4"/>
<dbReference type="GO" id="GO:0015833">
    <property type="term" value="P:peptide transport"/>
    <property type="evidence" value="ECO:0007669"/>
    <property type="project" value="InterPro"/>
</dbReference>
<evidence type="ECO:0000256" key="2">
    <source>
        <dbReference type="ARBA" id="ARBA00022448"/>
    </source>
</evidence>
<keyword evidence="4 6" id="KW-0067">ATP-binding</keyword>
<dbReference type="InterPro" id="IPR027417">
    <property type="entry name" value="P-loop_NTPase"/>
</dbReference>
<protein>
    <submittedName>
        <fullName evidence="6">ABC transporter ATP-binding protein</fullName>
    </submittedName>
</protein>
<dbReference type="Proteomes" id="UP000264141">
    <property type="component" value="Unassembled WGS sequence"/>
</dbReference>
<dbReference type="GO" id="GO:0005524">
    <property type="term" value="F:ATP binding"/>
    <property type="evidence" value="ECO:0007669"/>
    <property type="project" value="UniProtKB-KW"/>
</dbReference>
<dbReference type="SMART" id="SM00382">
    <property type="entry name" value="AAA"/>
    <property type="match status" value="1"/>
</dbReference>
<dbReference type="Gene3D" id="3.40.50.300">
    <property type="entry name" value="P-loop containing nucleotide triphosphate hydrolases"/>
    <property type="match status" value="1"/>
</dbReference>
<dbReference type="PANTHER" id="PTHR43776:SF8">
    <property type="entry name" value="ABC TRANSPORTER, ATP-BINDING PROTEIN"/>
    <property type="match status" value="1"/>
</dbReference>
<accession>A0A3D1JDM4</accession>
<dbReference type="PANTHER" id="PTHR43776">
    <property type="entry name" value="TRANSPORT ATP-BINDING PROTEIN"/>
    <property type="match status" value="1"/>
</dbReference>
<dbReference type="InterPro" id="IPR003593">
    <property type="entry name" value="AAA+_ATPase"/>
</dbReference>
<evidence type="ECO:0000256" key="4">
    <source>
        <dbReference type="ARBA" id="ARBA00022840"/>
    </source>
</evidence>
<evidence type="ECO:0000256" key="3">
    <source>
        <dbReference type="ARBA" id="ARBA00022741"/>
    </source>
</evidence>
<dbReference type="GO" id="GO:0055085">
    <property type="term" value="P:transmembrane transport"/>
    <property type="evidence" value="ECO:0007669"/>
    <property type="project" value="UniProtKB-ARBA"/>
</dbReference>
<dbReference type="RefSeq" id="WP_062195578.1">
    <property type="nucleotide sequence ID" value="NZ_DF967965.1"/>
</dbReference>
<dbReference type="InterPro" id="IPR013563">
    <property type="entry name" value="Oligopep_ABC_C"/>
</dbReference>
<keyword evidence="3" id="KW-0547">Nucleotide-binding</keyword>
<comment type="caution">
    <text evidence="6">The sequence shown here is derived from an EMBL/GenBank/DDBJ whole genome shotgun (WGS) entry which is preliminary data.</text>
</comment>